<reference evidence="7" key="1">
    <citation type="submission" date="2022-12" db="EMBL/GenBank/DDBJ databases">
        <title>Chromosome-Level Genome Assembly of Japanese Cedar (Cryptomeriajaponica D. Don).</title>
        <authorList>
            <person name="Fujino T."/>
            <person name="Yamaguchi K."/>
            <person name="Yokoyama T."/>
            <person name="Hamanaka T."/>
            <person name="Harazono Y."/>
            <person name="Kamada H."/>
            <person name="Kobayashi W."/>
            <person name="Ujino-Ihara T."/>
            <person name="Uchiyama K."/>
            <person name="Matsumoto A."/>
            <person name="Izuno A."/>
            <person name="Tsumura Y."/>
            <person name="Toyoda A."/>
            <person name="Shigenobu S."/>
            <person name="Moriguchi Y."/>
            <person name="Ueno S."/>
            <person name="Kasahara M."/>
        </authorList>
    </citation>
    <scope>NUCLEOTIDE SEQUENCE</scope>
</reference>
<evidence type="ECO:0000313" key="8">
    <source>
        <dbReference type="EMBL" id="GLJ57979.1"/>
    </source>
</evidence>
<comment type="caution">
    <text evidence="7">The sequence shown here is derived from an EMBL/GenBank/DDBJ whole genome shotgun (WGS) entry which is preliminary data.</text>
</comment>
<keyword evidence="3" id="KW-0863">Zinc-finger</keyword>
<gene>
    <name evidence="7" type="ORF">SUGI_1394610</name>
    <name evidence="8" type="ORF">SUGI_1394630</name>
</gene>
<dbReference type="GO" id="GO:0003677">
    <property type="term" value="F:DNA binding"/>
    <property type="evidence" value="ECO:0007669"/>
    <property type="project" value="UniProtKB-KW"/>
</dbReference>
<sequence>MLTKDSTLILALHNACVGYFNGKLINIIAATTLHINPNFPEAELLTLRGKDPLLAVPFVAQTIHIDGRYTRMTISSIRKGMSIRPETIQTTLLAVLRFVNVNDKKFYYAACPLIVNERPCKKKCTHHANDSWFFSRCQMTMQDCNYSYLLPLKLQDAIGTLWATAFDEGGIHLLHKTAKQLYALQNDGTTTETPSSVIKRALSCYYSFTLLVSTETYNSETKMKVKVNKVAPVEFKAECHALLAKIGCLSTKS</sequence>
<proteinExistence type="inferred from homology"/>
<evidence type="ECO:0000256" key="5">
    <source>
        <dbReference type="ARBA" id="ARBA00023125"/>
    </source>
</evidence>
<accession>A0AAD3NS98</accession>
<dbReference type="InterPro" id="IPR012340">
    <property type="entry name" value="NA-bd_OB-fold"/>
</dbReference>
<dbReference type="EMBL" id="BSEH01000227">
    <property type="protein sequence ID" value="GLJ57979.1"/>
    <property type="molecule type" value="Genomic_DNA"/>
</dbReference>
<keyword evidence="2" id="KW-0479">Metal-binding</keyword>
<evidence type="ECO:0000256" key="4">
    <source>
        <dbReference type="ARBA" id="ARBA00022833"/>
    </source>
</evidence>
<dbReference type="SUPFAM" id="SSF50249">
    <property type="entry name" value="Nucleic acid-binding proteins"/>
    <property type="match status" value="1"/>
</dbReference>
<organism evidence="7 9">
    <name type="scientific">Cryptomeria japonica</name>
    <name type="common">Japanese cedar</name>
    <name type="synonym">Cupressus japonica</name>
    <dbReference type="NCBI Taxonomy" id="3369"/>
    <lineage>
        <taxon>Eukaryota</taxon>
        <taxon>Viridiplantae</taxon>
        <taxon>Streptophyta</taxon>
        <taxon>Embryophyta</taxon>
        <taxon>Tracheophyta</taxon>
        <taxon>Spermatophyta</taxon>
        <taxon>Pinopsida</taxon>
        <taxon>Pinidae</taxon>
        <taxon>Conifers II</taxon>
        <taxon>Cupressales</taxon>
        <taxon>Cupressaceae</taxon>
        <taxon>Cryptomeria</taxon>
    </lineage>
</organism>
<dbReference type="EMBL" id="BSEH01000227">
    <property type="protein sequence ID" value="GLJ57977.1"/>
    <property type="molecule type" value="Genomic_DNA"/>
</dbReference>
<keyword evidence="4" id="KW-0862">Zinc</keyword>
<protein>
    <recommendedName>
        <fullName evidence="6">Replication factor A C-terminal domain-containing protein</fullName>
    </recommendedName>
</protein>
<keyword evidence="9" id="KW-1185">Reference proteome</keyword>
<dbReference type="Pfam" id="PF08646">
    <property type="entry name" value="Rep_fac-A_C"/>
    <property type="match status" value="1"/>
</dbReference>
<dbReference type="InterPro" id="IPR047192">
    <property type="entry name" value="Euk_RPA1_DBD_C"/>
</dbReference>
<feature type="domain" description="Replication factor A C-terminal" evidence="6">
    <location>
        <begin position="94"/>
        <end position="241"/>
    </location>
</feature>
<evidence type="ECO:0000256" key="1">
    <source>
        <dbReference type="ARBA" id="ARBA00005690"/>
    </source>
</evidence>
<evidence type="ECO:0000256" key="2">
    <source>
        <dbReference type="ARBA" id="ARBA00022723"/>
    </source>
</evidence>
<dbReference type="InterPro" id="IPR013955">
    <property type="entry name" value="Rep_factor-A_C"/>
</dbReference>
<keyword evidence="5" id="KW-0238">DNA-binding</keyword>
<dbReference type="Proteomes" id="UP001234787">
    <property type="component" value="Unassembled WGS sequence"/>
</dbReference>
<dbReference type="GO" id="GO:0008270">
    <property type="term" value="F:zinc ion binding"/>
    <property type="evidence" value="ECO:0007669"/>
    <property type="project" value="UniProtKB-KW"/>
</dbReference>
<evidence type="ECO:0000313" key="9">
    <source>
        <dbReference type="Proteomes" id="UP001234787"/>
    </source>
</evidence>
<dbReference type="CDD" id="cd04476">
    <property type="entry name" value="RPA1_DBD_C"/>
    <property type="match status" value="1"/>
</dbReference>
<dbReference type="Gene3D" id="2.40.50.140">
    <property type="entry name" value="Nucleic acid-binding proteins"/>
    <property type="match status" value="2"/>
</dbReference>
<name>A0AAD3NS98_CRYJA</name>
<dbReference type="AlphaFoldDB" id="A0AAD3NS98"/>
<comment type="similarity">
    <text evidence="1">Belongs to the replication factor A protein 1 family.</text>
</comment>
<evidence type="ECO:0000313" key="7">
    <source>
        <dbReference type="EMBL" id="GLJ57977.1"/>
    </source>
</evidence>
<evidence type="ECO:0000259" key="6">
    <source>
        <dbReference type="Pfam" id="PF08646"/>
    </source>
</evidence>
<evidence type="ECO:0000256" key="3">
    <source>
        <dbReference type="ARBA" id="ARBA00022771"/>
    </source>
</evidence>